<organism evidence="3 4">
    <name type="scientific">Acetobacter lambici</name>
    <dbReference type="NCBI Taxonomy" id="1332824"/>
    <lineage>
        <taxon>Bacteria</taxon>
        <taxon>Pseudomonadati</taxon>
        <taxon>Pseudomonadota</taxon>
        <taxon>Alphaproteobacteria</taxon>
        <taxon>Acetobacterales</taxon>
        <taxon>Acetobacteraceae</taxon>
        <taxon>Acetobacter</taxon>
    </lineage>
</organism>
<feature type="transmembrane region" description="Helical" evidence="1">
    <location>
        <begin position="207"/>
        <end position="227"/>
    </location>
</feature>
<dbReference type="EMBL" id="JAMYZZ010000007">
    <property type="protein sequence ID" value="MCP1258175.1"/>
    <property type="molecule type" value="Genomic_DNA"/>
</dbReference>
<dbReference type="InterPro" id="IPR037185">
    <property type="entry name" value="EmrE-like"/>
</dbReference>
<evidence type="ECO:0000256" key="1">
    <source>
        <dbReference type="SAM" id="Phobius"/>
    </source>
</evidence>
<feature type="transmembrane region" description="Helical" evidence="1">
    <location>
        <begin position="181"/>
        <end position="201"/>
    </location>
</feature>
<dbReference type="RefSeq" id="WP_242012474.1">
    <property type="nucleotide sequence ID" value="NZ_JAMYZY010000008.1"/>
</dbReference>
<evidence type="ECO:0000259" key="2">
    <source>
        <dbReference type="Pfam" id="PF00892"/>
    </source>
</evidence>
<keyword evidence="1" id="KW-0812">Transmembrane</keyword>
<dbReference type="SUPFAM" id="SSF103481">
    <property type="entry name" value="Multidrug resistance efflux transporter EmrE"/>
    <property type="match status" value="2"/>
</dbReference>
<feature type="transmembrane region" description="Helical" evidence="1">
    <location>
        <begin position="124"/>
        <end position="141"/>
    </location>
</feature>
<proteinExistence type="predicted"/>
<feature type="transmembrane region" description="Helical" evidence="1">
    <location>
        <begin position="239"/>
        <end position="258"/>
    </location>
</feature>
<feature type="transmembrane region" description="Helical" evidence="1">
    <location>
        <begin position="99"/>
        <end position="117"/>
    </location>
</feature>
<sequence length="316" mass="34952">MDTKTLFSGMALAFGAYASFSVSDAFSKLLAGQLDPFEVAFSGGIFGFLILPFIRRPGESYLDIVRPQEWGMWLLRAGCVFAATAASVEAFMLLPMPEAFSLMFLMPLFVTILSVVLLKEKVTFWAWLAVVLGFVGVLIVLRPGFRALHWGHLCALIAAIANAGSVIAYRLADKERTRLSLFGSSLIGPLLGNGILMGWHAQWPATITAWIYLFGYGFLAALGQLMMMMATARAPANRVALPQYSQMVWGVALSYLVFRQPLDSWTFVGIIVLMSSGILNWVRQRIRYERMAMKERMARRKARKADKAGKAGQLAS</sequence>
<comment type="caution">
    <text evidence="3">The sequence shown here is derived from an EMBL/GenBank/DDBJ whole genome shotgun (WGS) entry which is preliminary data.</text>
</comment>
<dbReference type="Pfam" id="PF00892">
    <property type="entry name" value="EamA"/>
    <property type="match status" value="2"/>
</dbReference>
<evidence type="ECO:0000313" key="3">
    <source>
        <dbReference type="EMBL" id="MCP1258175.1"/>
    </source>
</evidence>
<feature type="transmembrane region" description="Helical" evidence="1">
    <location>
        <begin position="74"/>
        <end position="93"/>
    </location>
</feature>
<feature type="transmembrane region" description="Helical" evidence="1">
    <location>
        <begin position="147"/>
        <end position="169"/>
    </location>
</feature>
<dbReference type="PANTHER" id="PTHR22911">
    <property type="entry name" value="ACYL-MALONYL CONDENSING ENZYME-RELATED"/>
    <property type="match status" value="1"/>
</dbReference>
<keyword evidence="1" id="KW-1133">Transmembrane helix</keyword>
<name>A0ABT1EZ03_9PROT</name>
<reference evidence="3 4" key="1">
    <citation type="submission" date="2022-06" db="EMBL/GenBank/DDBJ databases">
        <title>Acetobacer genomes from food samples.</title>
        <authorList>
            <person name="Sombolestani A."/>
        </authorList>
    </citation>
    <scope>NUCLEOTIDE SEQUENCE [LARGE SCALE GENOMIC DNA]</scope>
    <source>
        <strain evidence="3 4">R-83285</strain>
    </source>
</reference>
<feature type="transmembrane region" description="Helical" evidence="1">
    <location>
        <begin position="264"/>
        <end position="282"/>
    </location>
</feature>
<keyword evidence="4" id="KW-1185">Reference proteome</keyword>
<gene>
    <name evidence="3" type="ORF">NKW50_06175</name>
</gene>
<feature type="domain" description="EamA" evidence="2">
    <location>
        <begin position="150"/>
        <end position="276"/>
    </location>
</feature>
<feature type="domain" description="EamA" evidence="2">
    <location>
        <begin position="8"/>
        <end position="141"/>
    </location>
</feature>
<dbReference type="InterPro" id="IPR000620">
    <property type="entry name" value="EamA_dom"/>
</dbReference>
<accession>A0ABT1EZ03</accession>
<keyword evidence="1" id="KW-0472">Membrane</keyword>
<protein>
    <submittedName>
        <fullName evidence="3">DMT family transporter</fullName>
    </submittedName>
</protein>
<feature type="transmembrane region" description="Helical" evidence="1">
    <location>
        <begin position="37"/>
        <end position="54"/>
    </location>
</feature>
<dbReference type="Proteomes" id="UP001523528">
    <property type="component" value="Unassembled WGS sequence"/>
</dbReference>
<evidence type="ECO:0000313" key="4">
    <source>
        <dbReference type="Proteomes" id="UP001523528"/>
    </source>
</evidence>
<dbReference type="PANTHER" id="PTHR22911:SF135">
    <property type="entry name" value="BLR4310 PROTEIN"/>
    <property type="match status" value="1"/>
</dbReference>